<comment type="caution">
    <text evidence="1">The sequence shown here is derived from an EMBL/GenBank/DDBJ whole genome shotgun (WGS) entry which is preliminary data.</text>
</comment>
<dbReference type="InterPro" id="IPR010626">
    <property type="entry name" value="DUF1217"/>
</dbReference>
<dbReference type="Proteomes" id="UP001203945">
    <property type="component" value="Unassembled WGS sequence"/>
</dbReference>
<sequence length="263" mass="28918">MSPPIAIGAGGLTGWAVLKRSGDAQRQAMARDPVVNRAVDHFRANIAKATPESLVGDYRMLSVALGAFGLEGDIANKAFIRKVLESDRNDDTSLVNRLSDKRYRRLADALQMDRGTEQTSKPGFGDRFAALYITREFERRVGEADETLRLAMNAQRELSGMATRNSTDRTLWFEVLGNPPLRQFFETAFGFGPAYAKLPVDRQVEEFMTRAVKVTGTTSFKGYAEAAGSEKLIRTFLVRAQLAEGGGVNTSRYANALALLTRG</sequence>
<dbReference type="EMBL" id="JAKZEU010000001">
    <property type="protein sequence ID" value="MCQ0969230.1"/>
    <property type="molecule type" value="Genomic_DNA"/>
</dbReference>
<dbReference type="RefSeq" id="WP_255328185.1">
    <property type="nucleotide sequence ID" value="NZ_JAKZEU010000001.1"/>
</dbReference>
<proteinExistence type="predicted"/>
<name>A0ABT1MLT4_9RHOB</name>
<evidence type="ECO:0000313" key="1">
    <source>
        <dbReference type="EMBL" id="MCQ0969230.1"/>
    </source>
</evidence>
<dbReference type="Pfam" id="PF06748">
    <property type="entry name" value="DUF1217"/>
    <property type="match status" value="1"/>
</dbReference>
<organism evidence="1 2">
    <name type="scientific">Paracoccus albicereus</name>
    <dbReference type="NCBI Taxonomy" id="2922394"/>
    <lineage>
        <taxon>Bacteria</taxon>
        <taxon>Pseudomonadati</taxon>
        <taxon>Pseudomonadota</taxon>
        <taxon>Alphaproteobacteria</taxon>
        <taxon>Rhodobacterales</taxon>
        <taxon>Paracoccaceae</taxon>
        <taxon>Paracoccus</taxon>
    </lineage>
</organism>
<accession>A0ABT1MLT4</accession>
<dbReference type="InterPro" id="IPR023157">
    <property type="entry name" value="AGR-C-984p-like_sf"/>
</dbReference>
<dbReference type="SUPFAM" id="SSF158837">
    <property type="entry name" value="AGR C 984p-like"/>
    <property type="match status" value="1"/>
</dbReference>
<evidence type="ECO:0000313" key="2">
    <source>
        <dbReference type="Proteomes" id="UP001203945"/>
    </source>
</evidence>
<protein>
    <submittedName>
        <fullName evidence="1">DUF1217 domain-containing protein</fullName>
    </submittedName>
</protein>
<reference evidence="1 2" key="1">
    <citation type="submission" date="2022-03" db="EMBL/GenBank/DDBJ databases">
        <authorList>
            <person name="He Y."/>
        </authorList>
    </citation>
    <scope>NUCLEOTIDE SEQUENCE [LARGE SCALE GENOMIC DNA]</scope>
    <source>
        <strain evidence="1 2">TK19116</strain>
        <plasmid evidence="1">unnamed1</plasmid>
    </source>
</reference>
<keyword evidence="2" id="KW-1185">Reference proteome</keyword>
<geneLocation type="plasmid" evidence="1">
    <name>unnamed1</name>
</geneLocation>
<gene>
    <name evidence="1" type="ORF">MLD63_02105</name>
</gene>
<dbReference type="Gene3D" id="1.10.3700.10">
    <property type="entry name" value="AGR C 984p-like"/>
    <property type="match status" value="1"/>
</dbReference>
<keyword evidence="1" id="KW-0614">Plasmid</keyword>